<keyword evidence="4 8" id="KW-0479">Metal-binding</keyword>
<keyword evidence="8" id="KW-0671">Queuosine biosynthesis</keyword>
<evidence type="ECO:0000256" key="8">
    <source>
        <dbReference type="PIRNR" id="PIRNR006113"/>
    </source>
</evidence>
<feature type="binding site" evidence="10">
    <location>
        <position position="14"/>
    </location>
    <ligand>
        <name>Zn(2+)</name>
        <dbReference type="ChEBI" id="CHEBI:29105"/>
    </ligand>
</feature>
<evidence type="ECO:0000256" key="6">
    <source>
        <dbReference type="ARBA" id="ARBA00023239"/>
    </source>
</evidence>
<name>A0A2Z4Y849_SUMC1</name>
<comment type="pathway">
    <text evidence="1 8">Purine metabolism; 7-cyano-7-deazaguanine biosynthesis.</text>
</comment>
<evidence type="ECO:0000313" key="12">
    <source>
        <dbReference type="Proteomes" id="UP000262583"/>
    </source>
</evidence>
<feature type="active site" description="Charge relay system" evidence="9">
    <location>
        <position position="124"/>
    </location>
</feature>
<evidence type="ECO:0000256" key="5">
    <source>
        <dbReference type="ARBA" id="ARBA00022833"/>
    </source>
</evidence>
<keyword evidence="5 8" id="KW-0862">Zinc</keyword>
<dbReference type="InterPro" id="IPR007115">
    <property type="entry name" value="6-PTP_synth/QueD"/>
</dbReference>
<dbReference type="GO" id="GO:0008616">
    <property type="term" value="P:tRNA queuosine(34) biosynthetic process"/>
    <property type="evidence" value="ECO:0007669"/>
    <property type="project" value="UniProtKB-KW"/>
</dbReference>
<protein>
    <recommendedName>
        <fullName evidence="3 8">6-carboxy-5,6,7,8-tetrahydropterin synthase</fullName>
        <ecNumber evidence="8">4.-.-.-</ecNumber>
    </recommendedName>
</protein>
<comment type="similarity">
    <text evidence="2 8">Belongs to the PTPS family. QueD subfamily.</text>
</comment>
<comment type="catalytic activity">
    <reaction evidence="7 8">
        <text>7,8-dihydroneopterin 3'-triphosphate + H2O = 6-carboxy-5,6,7,8-tetrahydropterin + triphosphate + acetaldehyde + 2 H(+)</text>
        <dbReference type="Rhea" id="RHEA:27966"/>
        <dbReference type="ChEBI" id="CHEBI:15343"/>
        <dbReference type="ChEBI" id="CHEBI:15377"/>
        <dbReference type="ChEBI" id="CHEBI:15378"/>
        <dbReference type="ChEBI" id="CHEBI:18036"/>
        <dbReference type="ChEBI" id="CHEBI:58462"/>
        <dbReference type="ChEBI" id="CHEBI:61032"/>
        <dbReference type="EC" id="4.1.2.50"/>
    </reaction>
</comment>
<dbReference type="KEGG" id="schv:BRCON_2055"/>
<evidence type="ECO:0000256" key="3">
    <source>
        <dbReference type="ARBA" id="ARBA00018141"/>
    </source>
</evidence>
<evidence type="ECO:0000313" key="11">
    <source>
        <dbReference type="EMBL" id="AXA36832.1"/>
    </source>
</evidence>
<evidence type="ECO:0000256" key="1">
    <source>
        <dbReference type="ARBA" id="ARBA00005061"/>
    </source>
</evidence>
<dbReference type="FunFam" id="3.30.479.10:FF:000003">
    <property type="entry name" value="6-pyruvoyl tetrahydrobiopterin synthase"/>
    <property type="match status" value="1"/>
</dbReference>
<feature type="binding site" evidence="10">
    <location>
        <position position="41"/>
    </location>
    <ligand>
        <name>Zn(2+)</name>
        <dbReference type="ChEBI" id="CHEBI:29105"/>
    </ligand>
</feature>
<dbReference type="Gene3D" id="3.30.479.10">
    <property type="entry name" value="6-pyruvoyl tetrahydropterin synthase/QueD"/>
    <property type="match status" value="1"/>
</dbReference>
<dbReference type="AlphaFoldDB" id="A0A2Z4Y849"/>
<feature type="binding site" evidence="10">
    <location>
        <position position="39"/>
    </location>
    <ligand>
        <name>Zn(2+)</name>
        <dbReference type="ChEBI" id="CHEBI:29105"/>
    </ligand>
</feature>
<dbReference type="EMBL" id="CP030759">
    <property type="protein sequence ID" value="AXA36832.1"/>
    <property type="molecule type" value="Genomic_DNA"/>
</dbReference>
<dbReference type="GO" id="GO:0046872">
    <property type="term" value="F:metal ion binding"/>
    <property type="evidence" value="ECO:0007669"/>
    <property type="project" value="UniProtKB-KW"/>
</dbReference>
<gene>
    <name evidence="11" type="ORF">BRCON_2055</name>
</gene>
<dbReference type="Pfam" id="PF01242">
    <property type="entry name" value="PTPS"/>
    <property type="match status" value="1"/>
</dbReference>
<dbReference type="PANTHER" id="PTHR12589">
    <property type="entry name" value="PYRUVOYL TETRAHYDROBIOPTERIN SYNTHASE"/>
    <property type="match status" value="1"/>
</dbReference>
<keyword evidence="6 8" id="KW-0456">Lyase</keyword>
<dbReference type="UniPathway" id="UPA00391"/>
<dbReference type="GO" id="GO:0070497">
    <property type="term" value="F:6-carboxytetrahydropterin synthase activity"/>
    <property type="evidence" value="ECO:0007669"/>
    <property type="project" value="UniProtKB-EC"/>
</dbReference>
<evidence type="ECO:0000256" key="10">
    <source>
        <dbReference type="PIRSR" id="PIRSR006113-2"/>
    </source>
</evidence>
<dbReference type="Proteomes" id="UP000262583">
    <property type="component" value="Chromosome"/>
</dbReference>
<sequence>MYLVKIRMQFAAAHRLCREDLSDEENFAIYGKCANPNGHGHNYDLEVAVEGELDPATGMVVNFYDLQRVVEEHIFNKVDHKNLNKDVDFLHGVIPTAENLARCFWEVLEPHVRPARLFSITVAEGEANVVTYFGPRNRTGVSNGE</sequence>
<dbReference type="EC" id="4.-.-.-" evidence="8"/>
<feature type="active site" description="Proton acceptor" evidence="9">
    <location>
        <position position="33"/>
    </location>
</feature>
<accession>A0A2Z4Y849</accession>
<comment type="cofactor">
    <cofactor evidence="8 10">
        <name>Zn(2+)</name>
        <dbReference type="ChEBI" id="CHEBI:29105"/>
    </cofactor>
    <text evidence="8 10">Binds 1 zinc ion per subunit.</text>
</comment>
<dbReference type="PIRSF" id="PIRSF006113">
    <property type="entry name" value="PTP_synth"/>
    <property type="match status" value="1"/>
</dbReference>
<feature type="active site" description="Charge relay system" evidence="9">
    <location>
        <position position="80"/>
    </location>
</feature>
<dbReference type="SUPFAM" id="SSF55620">
    <property type="entry name" value="Tetrahydrobiopterin biosynthesis enzymes-like"/>
    <property type="match status" value="1"/>
</dbReference>
<dbReference type="InterPro" id="IPR038418">
    <property type="entry name" value="6-PTP_synth/QueD_sf"/>
</dbReference>
<organism evidence="11 12">
    <name type="scientific">Sumerlaea chitinivorans</name>
    <dbReference type="NCBI Taxonomy" id="2250252"/>
    <lineage>
        <taxon>Bacteria</taxon>
        <taxon>Candidatus Sumerlaeota</taxon>
        <taxon>Candidatus Sumerlaeia</taxon>
        <taxon>Candidatus Sumerlaeales</taxon>
        <taxon>Candidatus Sumerlaeaceae</taxon>
        <taxon>Candidatus Sumerlaea</taxon>
    </lineage>
</organism>
<reference evidence="11 12" key="1">
    <citation type="submission" date="2018-05" db="EMBL/GenBank/DDBJ databases">
        <title>A metagenomic window into the 2 km-deep terrestrial subsurface aquifer revealed taxonomically and functionally diverse microbial community comprising novel uncultured bacterial lineages.</title>
        <authorList>
            <person name="Kadnikov V.V."/>
            <person name="Mardanov A.V."/>
            <person name="Beletsky A.V."/>
            <person name="Banks D."/>
            <person name="Pimenov N.V."/>
            <person name="Frank Y.A."/>
            <person name="Karnachuk O.V."/>
            <person name="Ravin N.V."/>
        </authorList>
    </citation>
    <scope>NUCLEOTIDE SEQUENCE [LARGE SCALE GENOMIC DNA]</scope>
    <source>
        <strain evidence="11">BY</strain>
    </source>
</reference>
<evidence type="ECO:0000256" key="9">
    <source>
        <dbReference type="PIRSR" id="PIRSR006113-1"/>
    </source>
</evidence>
<proteinExistence type="inferred from homology"/>
<evidence type="ECO:0000256" key="2">
    <source>
        <dbReference type="ARBA" id="ARBA00008900"/>
    </source>
</evidence>
<evidence type="ECO:0000256" key="4">
    <source>
        <dbReference type="ARBA" id="ARBA00022723"/>
    </source>
</evidence>
<dbReference type="PANTHER" id="PTHR12589:SF7">
    <property type="entry name" value="6-PYRUVOYL TETRAHYDROBIOPTERIN SYNTHASE"/>
    <property type="match status" value="1"/>
</dbReference>
<evidence type="ECO:0000256" key="7">
    <source>
        <dbReference type="ARBA" id="ARBA00048807"/>
    </source>
</evidence>